<dbReference type="SUPFAM" id="SSF46785">
    <property type="entry name" value="Winged helix' DNA-binding domain"/>
    <property type="match status" value="1"/>
</dbReference>
<keyword evidence="3" id="KW-0805">Transcription regulation</keyword>
<evidence type="ECO:0000256" key="3">
    <source>
        <dbReference type="ARBA" id="ARBA00023015"/>
    </source>
</evidence>
<dbReference type="SUPFAM" id="SSF53383">
    <property type="entry name" value="PLP-dependent transferases"/>
    <property type="match status" value="1"/>
</dbReference>
<feature type="domain" description="HTH gntR-type" evidence="6">
    <location>
        <begin position="1"/>
        <end position="69"/>
    </location>
</feature>
<dbReference type="GO" id="GO:0003700">
    <property type="term" value="F:DNA-binding transcription factor activity"/>
    <property type="evidence" value="ECO:0007669"/>
    <property type="project" value="InterPro"/>
</dbReference>
<evidence type="ECO:0000256" key="2">
    <source>
        <dbReference type="ARBA" id="ARBA00022898"/>
    </source>
</evidence>
<evidence type="ECO:0000256" key="4">
    <source>
        <dbReference type="ARBA" id="ARBA00023125"/>
    </source>
</evidence>
<dbReference type="CDD" id="cd00609">
    <property type="entry name" value="AAT_like"/>
    <property type="match status" value="1"/>
</dbReference>
<dbReference type="Gene3D" id="1.10.10.10">
    <property type="entry name" value="Winged helix-like DNA-binding domain superfamily/Winged helix DNA-binding domain"/>
    <property type="match status" value="1"/>
</dbReference>
<dbReference type="SMART" id="SM00345">
    <property type="entry name" value="HTH_GNTR"/>
    <property type="match status" value="1"/>
</dbReference>
<dbReference type="InterPro" id="IPR015424">
    <property type="entry name" value="PyrdxlP-dep_Trfase"/>
</dbReference>
<evidence type="ECO:0000259" key="6">
    <source>
        <dbReference type="PROSITE" id="PS50949"/>
    </source>
</evidence>
<dbReference type="Pfam" id="PF00155">
    <property type="entry name" value="Aminotran_1_2"/>
    <property type="match status" value="1"/>
</dbReference>
<dbReference type="Gene3D" id="3.90.1150.10">
    <property type="entry name" value="Aspartate Aminotransferase, domain 1"/>
    <property type="match status" value="1"/>
</dbReference>
<dbReference type="GO" id="GO:0003677">
    <property type="term" value="F:DNA binding"/>
    <property type="evidence" value="ECO:0007669"/>
    <property type="project" value="UniProtKB-KW"/>
</dbReference>
<proteinExistence type="inferred from homology"/>
<keyword evidence="4" id="KW-0238">DNA-binding</keyword>
<evidence type="ECO:0000256" key="5">
    <source>
        <dbReference type="ARBA" id="ARBA00023163"/>
    </source>
</evidence>
<gene>
    <name evidence="7" type="ORF">MJ923_00210</name>
</gene>
<dbReference type="AlphaFoldDB" id="A0AAJ1BDD2"/>
<evidence type="ECO:0000256" key="1">
    <source>
        <dbReference type="ARBA" id="ARBA00005384"/>
    </source>
</evidence>
<dbReference type="InterPro" id="IPR015422">
    <property type="entry name" value="PyrdxlP-dep_Trfase_small"/>
</dbReference>
<keyword evidence="8" id="KW-1185">Reference proteome</keyword>
<dbReference type="Pfam" id="PF00392">
    <property type="entry name" value="GntR"/>
    <property type="match status" value="1"/>
</dbReference>
<dbReference type="InterPro" id="IPR004839">
    <property type="entry name" value="Aminotransferase_I/II_large"/>
</dbReference>
<evidence type="ECO:0000313" key="8">
    <source>
        <dbReference type="Proteomes" id="UP001297581"/>
    </source>
</evidence>
<comment type="caution">
    <text evidence="7">The sequence shown here is derived from an EMBL/GenBank/DDBJ whole genome shotgun (WGS) entry which is preliminary data.</text>
</comment>
<dbReference type="PROSITE" id="PS50949">
    <property type="entry name" value="HTH_GNTR"/>
    <property type="match status" value="1"/>
</dbReference>
<dbReference type="CDD" id="cd07377">
    <property type="entry name" value="WHTH_GntR"/>
    <property type="match status" value="1"/>
</dbReference>
<dbReference type="RefSeq" id="WP_240589393.1">
    <property type="nucleotide sequence ID" value="NZ_JAKUDL010000001.1"/>
</dbReference>
<dbReference type="Proteomes" id="UP001297581">
    <property type="component" value="Unassembled WGS sequence"/>
</dbReference>
<protein>
    <submittedName>
        <fullName evidence="7">PLP-dependent aminotransferase family protein</fullName>
    </submittedName>
</protein>
<accession>A0AAJ1BDD2</accession>
<organism evidence="7 8">
    <name type="scientific">Shewanella zhuhaiensis</name>
    <dbReference type="NCBI Taxonomy" id="2919576"/>
    <lineage>
        <taxon>Bacteria</taxon>
        <taxon>Pseudomonadati</taxon>
        <taxon>Pseudomonadota</taxon>
        <taxon>Gammaproteobacteria</taxon>
        <taxon>Alteromonadales</taxon>
        <taxon>Shewanellaceae</taxon>
        <taxon>Shewanella</taxon>
    </lineage>
</organism>
<dbReference type="InterPro" id="IPR036390">
    <property type="entry name" value="WH_DNA-bd_sf"/>
</dbReference>
<dbReference type="PANTHER" id="PTHR46577">
    <property type="entry name" value="HTH-TYPE TRANSCRIPTIONAL REGULATORY PROTEIN GABR"/>
    <property type="match status" value="1"/>
</dbReference>
<dbReference type="GO" id="GO:0030170">
    <property type="term" value="F:pyridoxal phosphate binding"/>
    <property type="evidence" value="ECO:0007669"/>
    <property type="project" value="InterPro"/>
</dbReference>
<dbReference type="Gene3D" id="3.40.640.10">
    <property type="entry name" value="Type I PLP-dependent aspartate aminotransferase-like (Major domain)"/>
    <property type="match status" value="1"/>
</dbReference>
<reference evidence="7 8" key="1">
    <citation type="submission" date="2022-02" db="EMBL/GenBank/DDBJ databases">
        <title>The genome sequence of Shewanella sp. 3B26.</title>
        <authorList>
            <person name="Du J."/>
        </authorList>
    </citation>
    <scope>NUCLEOTIDE SEQUENCE [LARGE SCALE GENOMIC DNA]</scope>
    <source>
        <strain evidence="7 8">3B26</strain>
    </source>
</reference>
<dbReference type="PANTHER" id="PTHR46577:SF2">
    <property type="entry name" value="TRANSCRIPTIONAL REGULATORY PROTEIN"/>
    <property type="match status" value="1"/>
</dbReference>
<comment type="similarity">
    <text evidence="1">In the C-terminal section; belongs to the class-I pyridoxal-phosphate-dependent aminotransferase family.</text>
</comment>
<dbReference type="EMBL" id="JAKUDL010000001">
    <property type="protein sequence ID" value="MCH4292720.1"/>
    <property type="molecule type" value="Genomic_DNA"/>
</dbReference>
<dbReference type="GO" id="GO:0008483">
    <property type="term" value="F:transaminase activity"/>
    <property type="evidence" value="ECO:0007669"/>
    <property type="project" value="UniProtKB-KW"/>
</dbReference>
<dbReference type="InterPro" id="IPR000524">
    <property type="entry name" value="Tscrpt_reg_HTH_GntR"/>
</dbReference>
<keyword evidence="7" id="KW-0808">Transferase</keyword>
<evidence type="ECO:0000313" key="7">
    <source>
        <dbReference type="EMBL" id="MCH4292720.1"/>
    </source>
</evidence>
<keyword evidence="5" id="KW-0804">Transcription</keyword>
<dbReference type="InterPro" id="IPR015421">
    <property type="entry name" value="PyrdxlP-dep_Trfase_major"/>
</dbReference>
<dbReference type="InterPro" id="IPR051446">
    <property type="entry name" value="HTH_trans_reg/aminotransferase"/>
</dbReference>
<sequence length="462" mass="49752">MKKYQQVAEAIARQIREGRYGLGERLPSVREVCGRFGISMSTAQAAFRLLEDQALAQARPGAGFYVSFRGTPQVPVEGPTRYEVHNRMLQVLSWCAQPGITDLGTAVLSPGLLPRAALSKLLARQARFEMATVLQPLFSGGHPPLRREISKRLILQGIELGESEVLVTGGCQDAISLALSAIARAGDTIAVESPCFPGLLQVIESLGMKVLEIPCSPGQGISVEALQLALARWQVAALVLCPDFSNPTGSQMPLANRQRLLALARQHDLAIIEDDLFSELQEPGKGIPALKALDTDGRVIYCSSVAKSLGSGLRLGWLCGGRYHGDIAKLKAFRNVSEPLIIQALVAEFMASGGYSRHLGSLGKRLQLNLKKLRSWVEQAFPGQTQIGRPEGGFVLWVTLPGIDSRQLLSLAVAEGVAFFPGDVFSGAGQYNHCLRLSGAFDDDDKTQKAVAVLGRLAHSLL</sequence>
<dbReference type="InterPro" id="IPR036388">
    <property type="entry name" value="WH-like_DNA-bd_sf"/>
</dbReference>
<keyword evidence="2" id="KW-0663">Pyridoxal phosphate</keyword>
<name>A0AAJ1BDD2_9GAMM</name>
<keyword evidence="7" id="KW-0032">Aminotransferase</keyword>